<evidence type="ECO:0000313" key="3">
    <source>
        <dbReference type="Proteomes" id="UP000320475"/>
    </source>
</evidence>
<keyword evidence="1" id="KW-1133">Transmembrane helix</keyword>
<accession>A0A507CG42</accession>
<protein>
    <submittedName>
        <fullName evidence="2">Uncharacterized protein</fullName>
    </submittedName>
</protein>
<feature type="transmembrane region" description="Helical" evidence="1">
    <location>
        <begin position="76"/>
        <end position="99"/>
    </location>
</feature>
<name>A0A507CG42_9FUNG</name>
<comment type="caution">
    <text evidence="2">The sequence shown here is derived from an EMBL/GenBank/DDBJ whole genome shotgun (WGS) entry which is preliminary data.</text>
</comment>
<keyword evidence="1" id="KW-0472">Membrane</keyword>
<dbReference type="OrthoDB" id="2109564at2759"/>
<gene>
    <name evidence="2" type="ORF">SeLEV6574_g06805</name>
</gene>
<organism evidence="2 3">
    <name type="scientific">Synchytrium endobioticum</name>
    <dbReference type="NCBI Taxonomy" id="286115"/>
    <lineage>
        <taxon>Eukaryota</taxon>
        <taxon>Fungi</taxon>
        <taxon>Fungi incertae sedis</taxon>
        <taxon>Chytridiomycota</taxon>
        <taxon>Chytridiomycota incertae sedis</taxon>
        <taxon>Chytridiomycetes</taxon>
        <taxon>Synchytriales</taxon>
        <taxon>Synchytriaceae</taxon>
        <taxon>Synchytrium</taxon>
    </lineage>
</organism>
<reference evidence="2 3" key="1">
    <citation type="journal article" date="2019" name="Sci. Rep.">
        <title>Comparative genomics of chytrid fungi reveal insights into the obligate biotrophic and pathogenic lifestyle of Synchytrium endobioticum.</title>
        <authorList>
            <person name="van de Vossenberg B.T.L.H."/>
            <person name="Warris S."/>
            <person name="Nguyen H.D.T."/>
            <person name="van Gent-Pelzer M.P.E."/>
            <person name="Joly D.L."/>
            <person name="van de Geest H.C."/>
            <person name="Bonants P.J.M."/>
            <person name="Smith D.S."/>
            <person name="Levesque C.A."/>
            <person name="van der Lee T.A.J."/>
        </authorList>
    </citation>
    <scope>NUCLEOTIDE SEQUENCE [LARGE SCALE GENOMIC DNA]</scope>
    <source>
        <strain evidence="2 3">LEV6574</strain>
    </source>
</reference>
<dbReference type="VEuPathDB" id="FungiDB:SeMB42_g07374"/>
<dbReference type="AlphaFoldDB" id="A0A507CG42"/>
<proteinExistence type="predicted"/>
<sequence length="260" mass="28719">MIAMKKYVATITTSILSMYPAIAFGDYPLWASSYIATHSKASEDGYDAPGYGSDDSPHWFLPRGWTSHRELLRSMWVVPFILLCLWFLTSLFQYGLQYFMQRRGGARREELRGLLQGEESEGTAAEGSDLLDRLAKATRALRTAFIMSIATAAVASLPVAYDCPIGKPPTRSPVPLPPKGRCGTCFANGVNLATVILQWVFLGLTILWSLLEMITIDIASVSIIRSILGLAAFPLIAVIYIIVFMQWKGIGQREADAQCQ</sequence>
<evidence type="ECO:0000256" key="1">
    <source>
        <dbReference type="SAM" id="Phobius"/>
    </source>
</evidence>
<keyword evidence="1" id="KW-0812">Transmembrane</keyword>
<dbReference type="EMBL" id="QEAM01000416">
    <property type="protein sequence ID" value="TPX40067.1"/>
    <property type="molecule type" value="Genomic_DNA"/>
</dbReference>
<feature type="transmembrane region" description="Helical" evidence="1">
    <location>
        <begin position="227"/>
        <end position="247"/>
    </location>
</feature>
<dbReference type="Proteomes" id="UP000320475">
    <property type="component" value="Unassembled WGS sequence"/>
</dbReference>
<feature type="transmembrane region" description="Helical" evidence="1">
    <location>
        <begin position="196"/>
        <end position="215"/>
    </location>
</feature>
<evidence type="ECO:0000313" key="2">
    <source>
        <dbReference type="EMBL" id="TPX40067.1"/>
    </source>
</evidence>